<comment type="caution">
    <text evidence="17">The sequence shown here is derived from an EMBL/GenBank/DDBJ whole genome shotgun (WGS) entry which is preliminary data.</text>
</comment>
<evidence type="ECO:0000256" key="1">
    <source>
        <dbReference type="ARBA" id="ARBA00004479"/>
    </source>
</evidence>
<evidence type="ECO:0000256" key="14">
    <source>
        <dbReference type="SAM" id="Phobius"/>
    </source>
</evidence>
<feature type="chain" id="PRO_5042198173" description="receptor protein serine/threonine kinase" evidence="15">
    <location>
        <begin position="26"/>
        <end position="671"/>
    </location>
</feature>
<dbReference type="AlphaFoldDB" id="A0AAD4NCE5"/>
<evidence type="ECO:0000256" key="6">
    <source>
        <dbReference type="ARBA" id="ARBA00022692"/>
    </source>
</evidence>
<dbReference type="EC" id="2.7.11.30" evidence="3"/>
<comment type="subcellular location">
    <subcellularLocation>
        <location evidence="1">Membrane</location>
        <topology evidence="1">Single-pass type I membrane protein</topology>
    </subcellularLocation>
</comment>
<dbReference type="InterPro" id="IPR011009">
    <property type="entry name" value="Kinase-like_dom_sf"/>
</dbReference>
<evidence type="ECO:0000256" key="7">
    <source>
        <dbReference type="ARBA" id="ARBA00022729"/>
    </source>
</evidence>
<evidence type="ECO:0000313" key="17">
    <source>
        <dbReference type="EMBL" id="KAI1726384.1"/>
    </source>
</evidence>
<keyword evidence="18" id="KW-1185">Reference proteome</keyword>
<gene>
    <name evidence="17" type="ORF">DdX_03103</name>
</gene>
<evidence type="ECO:0000256" key="5">
    <source>
        <dbReference type="ARBA" id="ARBA00022679"/>
    </source>
</evidence>
<dbReference type="GO" id="GO:0043235">
    <property type="term" value="C:receptor complex"/>
    <property type="evidence" value="ECO:0007669"/>
    <property type="project" value="TreeGrafter"/>
</dbReference>
<evidence type="ECO:0000256" key="8">
    <source>
        <dbReference type="ARBA" id="ARBA00022741"/>
    </source>
</evidence>
<dbReference type="GO" id="GO:0005886">
    <property type="term" value="C:plasma membrane"/>
    <property type="evidence" value="ECO:0007669"/>
    <property type="project" value="TreeGrafter"/>
</dbReference>
<dbReference type="PANTHER" id="PTHR23255:SF71">
    <property type="entry name" value="RECEPTOR PROTEIN SERINE_THREONINE KINASE"/>
    <property type="match status" value="1"/>
</dbReference>
<keyword evidence="11 14" id="KW-1133">Transmembrane helix</keyword>
<dbReference type="GO" id="GO:0005524">
    <property type="term" value="F:ATP binding"/>
    <property type="evidence" value="ECO:0007669"/>
    <property type="project" value="UniProtKB-KW"/>
</dbReference>
<evidence type="ECO:0000256" key="13">
    <source>
        <dbReference type="ARBA" id="ARBA00023170"/>
    </source>
</evidence>
<reference evidence="17" key="1">
    <citation type="submission" date="2022-01" db="EMBL/GenBank/DDBJ databases">
        <title>Genome Sequence Resource for Two Populations of Ditylenchus destructor, the Migratory Endoparasitic Phytonematode.</title>
        <authorList>
            <person name="Zhang H."/>
            <person name="Lin R."/>
            <person name="Xie B."/>
        </authorList>
    </citation>
    <scope>NUCLEOTIDE SEQUENCE</scope>
    <source>
        <strain evidence="17">BazhouSP</strain>
    </source>
</reference>
<dbReference type="GO" id="GO:0004675">
    <property type="term" value="F:transmembrane receptor protein serine/threonine kinase activity"/>
    <property type="evidence" value="ECO:0007669"/>
    <property type="project" value="UniProtKB-EC"/>
</dbReference>
<dbReference type="Pfam" id="PF00069">
    <property type="entry name" value="Pkinase"/>
    <property type="match status" value="1"/>
</dbReference>
<evidence type="ECO:0000256" key="3">
    <source>
        <dbReference type="ARBA" id="ARBA00012401"/>
    </source>
</evidence>
<keyword evidence="5" id="KW-0808">Transferase</keyword>
<dbReference type="SUPFAM" id="SSF56112">
    <property type="entry name" value="Protein kinase-like (PK-like)"/>
    <property type="match status" value="1"/>
</dbReference>
<keyword evidence="6 14" id="KW-0812">Transmembrane</keyword>
<evidence type="ECO:0000313" key="18">
    <source>
        <dbReference type="Proteomes" id="UP001201812"/>
    </source>
</evidence>
<keyword evidence="9 17" id="KW-0418">Kinase</keyword>
<evidence type="ECO:0000256" key="15">
    <source>
        <dbReference type="SAM" id="SignalP"/>
    </source>
</evidence>
<evidence type="ECO:0000256" key="12">
    <source>
        <dbReference type="ARBA" id="ARBA00023136"/>
    </source>
</evidence>
<evidence type="ECO:0000259" key="16">
    <source>
        <dbReference type="PROSITE" id="PS50011"/>
    </source>
</evidence>
<evidence type="ECO:0000256" key="9">
    <source>
        <dbReference type="ARBA" id="ARBA00022777"/>
    </source>
</evidence>
<keyword evidence="7 15" id="KW-0732">Signal</keyword>
<dbReference type="SMART" id="SM00220">
    <property type="entry name" value="S_TKc"/>
    <property type="match status" value="1"/>
</dbReference>
<evidence type="ECO:0000256" key="10">
    <source>
        <dbReference type="ARBA" id="ARBA00022840"/>
    </source>
</evidence>
<keyword evidence="8" id="KW-0547">Nucleotide-binding</keyword>
<dbReference type="InterPro" id="IPR000719">
    <property type="entry name" value="Prot_kinase_dom"/>
</dbReference>
<evidence type="ECO:0000256" key="2">
    <source>
        <dbReference type="ARBA" id="ARBA00009605"/>
    </source>
</evidence>
<dbReference type="Gene3D" id="2.10.60.10">
    <property type="entry name" value="CD59"/>
    <property type="match status" value="1"/>
</dbReference>
<evidence type="ECO:0000256" key="11">
    <source>
        <dbReference type="ARBA" id="ARBA00022989"/>
    </source>
</evidence>
<protein>
    <recommendedName>
        <fullName evidence="3">receptor protein serine/threonine kinase</fullName>
        <ecNumber evidence="3">2.7.11.30</ecNumber>
    </recommendedName>
</protein>
<sequence length="671" mass="75061">MLGPMEVHLLLFLLAWSGQFYWSTGFMLQEQPRGRDTSSASYHQDDSTATDFNASITIFSQMYESGEESGYHGSMHTEHFYGCAPLERSSSSGGPHKGSHLTCNAYRSTHSTPSSIACCYEGHFCNMDLVLPKYAVTEADTEKAASHELSPRLNAAIIFLTVGCLIGVIFILIGYVLWKQIFAPKEKMPTWMKRLKKESLVSVQSSLLGKTDPNDNSQASFEYTSGSGSGALTLNERSIALDLTMLETVARGRYGEVCKALYRGSIVAVKTFYTTEEDSWKNERDIYQTQMLNHENVLQYVAADISSNVDSITTMMLITDYHSLGSLYDYLRGGRLLDISEALHISISVISGIEHLHNAVRGTGSRRKPEIAHRDIKSKNVIVKRPGVCCIADFGLAVRCENGVIIPEKINIQVGTKRYMAPEVLNRTLNTNNFDEFKAADIYSFALVMWEVIHRVVDERAHLRPEDREHQRIMSYSSSSGIATGSDRTFNSSVLLNHTTTNSSSNNETVVDTYGRIAVVANSNNGQDSNAVKSMDNAAGQQKGGAQPLSPTLAFRYHDLDTNVVQEQMKETNQRPYMLPYQNVVETDPTFEQMRRIVCEQRIRPSIEEDWKRPGNVVMKLLCDLMCEAWNENPKSRHTSLKIKKELNNLISILHGGENQSASQSHCYAAR</sequence>
<dbReference type="PROSITE" id="PS50011">
    <property type="entry name" value="PROTEIN_KINASE_DOM"/>
    <property type="match status" value="1"/>
</dbReference>
<dbReference type="GO" id="GO:0071363">
    <property type="term" value="P:cellular response to growth factor stimulus"/>
    <property type="evidence" value="ECO:0007669"/>
    <property type="project" value="TreeGrafter"/>
</dbReference>
<evidence type="ECO:0000256" key="4">
    <source>
        <dbReference type="ARBA" id="ARBA00022527"/>
    </source>
</evidence>
<keyword evidence="12 14" id="KW-0472">Membrane</keyword>
<dbReference type="InterPro" id="IPR008271">
    <property type="entry name" value="Ser/Thr_kinase_AS"/>
</dbReference>
<keyword evidence="13" id="KW-0675">Receptor</keyword>
<keyword evidence="10" id="KW-0067">ATP-binding</keyword>
<dbReference type="EMBL" id="JAKKPZ010000002">
    <property type="protein sequence ID" value="KAI1726384.1"/>
    <property type="molecule type" value="Genomic_DNA"/>
</dbReference>
<feature type="transmembrane region" description="Helical" evidence="14">
    <location>
        <begin position="156"/>
        <end position="178"/>
    </location>
</feature>
<proteinExistence type="inferred from homology"/>
<keyword evidence="4" id="KW-0723">Serine/threonine-protein kinase</keyword>
<dbReference type="InterPro" id="IPR000333">
    <property type="entry name" value="TGFB_receptor"/>
</dbReference>
<accession>A0AAD4NCE5</accession>
<dbReference type="Gene3D" id="3.30.200.20">
    <property type="entry name" value="Phosphorylase Kinase, domain 1"/>
    <property type="match status" value="1"/>
</dbReference>
<comment type="similarity">
    <text evidence="2">Belongs to the protein kinase superfamily. TKL Ser/Thr protein kinase family. TGFB receptor subfamily.</text>
</comment>
<feature type="domain" description="Protein kinase" evidence="16">
    <location>
        <begin position="243"/>
        <end position="651"/>
    </location>
</feature>
<dbReference type="PROSITE" id="PS00108">
    <property type="entry name" value="PROTEIN_KINASE_ST"/>
    <property type="match status" value="1"/>
</dbReference>
<organism evidence="17 18">
    <name type="scientific">Ditylenchus destructor</name>
    <dbReference type="NCBI Taxonomy" id="166010"/>
    <lineage>
        <taxon>Eukaryota</taxon>
        <taxon>Metazoa</taxon>
        <taxon>Ecdysozoa</taxon>
        <taxon>Nematoda</taxon>
        <taxon>Chromadorea</taxon>
        <taxon>Rhabditida</taxon>
        <taxon>Tylenchina</taxon>
        <taxon>Tylenchomorpha</taxon>
        <taxon>Sphaerularioidea</taxon>
        <taxon>Anguinidae</taxon>
        <taxon>Anguininae</taxon>
        <taxon>Ditylenchus</taxon>
    </lineage>
</organism>
<feature type="signal peptide" evidence="15">
    <location>
        <begin position="1"/>
        <end position="25"/>
    </location>
</feature>
<dbReference type="InterPro" id="IPR045860">
    <property type="entry name" value="Snake_toxin-like_sf"/>
</dbReference>
<dbReference type="Proteomes" id="UP001201812">
    <property type="component" value="Unassembled WGS sequence"/>
</dbReference>
<name>A0AAD4NCE5_9BILA</name>
<dbReference type="PANTHER" id="PTHR23255">
    <property type="entry name" value="TRANSFORMING GROWTH FACTOR-BETA RECEPTOR TYPE I AND II"/>
    <property type="match status" value="1"/>
</dbReference>
<dbReference type="Gene3D" id="1.10.510.10">
    <property type="entry name" value="Transferase(Phosphotransferase) domain 1"/>
    <property type="match status" value="2"/>
</dbReference>